<gene>
    <name evidence="2" type="ORF">EYC98_13020</name>
</gene>
<evidence type="ECO:0000313" key="2">
    <source>
        <dbReference type="EMBL" id="MCX2981781.1"/>
    </source>
</evidence>
<sequence length="151" mass="17373">MPQRNCQCETSPGEEAFLEKGFESLHDEQYLEALQYFQRYQRLEKTDRADLQAKIAIAYLSIIPDSPIYDSEAARDSYRQLRQQIATHEPLYGKIQLVQDSLETFLEMDSGIGNLKQENARLREELAKREQAIKRLRDLTLGVEPAPAATP</sequence>
<dbReference type="RefSeq" id="WP_279245778.1">
    <property type="nucleotide sequence ID" value="NZ_SHNN01000002.1"/>
</dbReference>
<protein>
    <submittedName>
        <fullName evidence="2">Uncharacterized protein</fullName>
    </submittedName>
</protein>
<feature type="coiled-coil region" evidence="1">
    <location>
        <begin position="112"/>
        <end position="139"/>
    </location>
</feature>
<comment type="caution">
    <text evidence="2">The sequence shown here is derived from an EMBL/GenBank/DDBJ whole genome shotgun (WGS) entry which is preliminary data.</text>
</comment>
<dbReference type="Proteomes" id="UP001143362">
    <property type="component" value="Unassembled WGS sequence"/>
</dbReference>
<evidence type="ECO:0000256" key="1">
    <source>
        <dbReference type="SAM" id="Coils"/>
    </source>
</evidence>
<proteinExistence type="predicted"/>
<reference evidence="2" key="1">
    <citation type="submission" date="2019-02" db="EMBL/GenBank/DDBJ databases">
        <authorList>
            <person name="Li S.-H."/>
        </authorList>
    </citation>
    <scope>NUCLEOTIDE SEQUENCE</scope>
    <source>
        <strain evidence="2">IMCC14734</strain>
    </source>
</reference>
<evidence type="ECO:0000313" key="3">
    <source>
        <dbReference type="Proteomes" id="UP001143362"/>
    </source>
</evidence>
<keyword evidence="3" id="KW-1185">Reference proteome</keyword>
<name>A0ABT3TJ35_9GAMM</name>
<organism evidence="2 3">
    <name type="scientific">Candidatus Litorirhabdus singularis</name>
    <dbReference type="NCBI Taxonomy" id="2518993"/>
    <lineage>
        <taxon>Bacteria</taxon>
        <taxon>Pseudomonadati</taxon>
        <taxon>Pseudomonadota</taxon>
        <taxon>Gammaproteobacteria</taxon>
        <taxon>Cellvibrionales</taxon>
        <taxon>Halieaceae</taxon>
        <taxon>Candidatus Litorirhabdus</taxon>
    </lineage>
</organism>
<dbReference type="EMBL" id="SHNN01000002">
    <property type="protein sequence ID" value="MCX2981781.1"/>
    <property type="molecule type" value="Genomic_DNA"/>
</dbReference>
<keyword evidence="1" id="KW-0175">Coiled coil</keyword>
<accession>A0ABT3TJ35</accession>